<dbReference type="AlphaFoldDB" id="A0A0H5NX02"/>
<keyword evidence="1" id="KW-0678">Repressor</keyword>
<protein>
    <submittedName>
        <fullName evidence="7">HTH-type transcriptional repressor KstR2</fullName>
    </submittedName>
</protein>
<keyword evidence="3 5" id="KW-0238">DNA-binding</keyword>
<sequence length="225" mass="24769">MALRAAAGRVVNPRGDTAERIEDAAVDLFFREGYPKTSVREITAALGLTPGAFYNHFESKEALLSAVITRTHAVIEESIERALLAAGEDAVGQLWEVARALTGIYTARRKEAVISQRERHRLPGSEPAQMLERERQIRRAVERILVRGLESGRFRLALPNGDPADVGVAAKMILDLIISAGSWFRPDGRLGVDELSYQYATLIMQMVGIDPATLTGDRFALRSGR</sequence>
<dbReference type="InterPro" id="IPR050109">
    <property type="entry name" value="HTH-type_TetR-like_transc_reg"/>
</dbReference>
<dbReference type="KEGG" id="nfr:ERS450000_00737"/>
<gene>
    <name evidence="7" type="primary">kstR2_3</name>
    <name evidence="7" type="ORF">ERS450000_00737</name>
</gene>
<dbReference type="GO" id="GO:0003700">
    <property type="term" value="F:DNA-binding transcription factor activity"/>
    <property type="evidence" value="ECO:0007669"/>
    <property type="project" value="TreeGrafter"/>
</dbReference>
<dbReference type="RefSeq" id="WP_062954133.1">
    <property type="nucleotide sequence ID" value="NZ_CP031418.1"/>
</dbReference>
<dbReference type="InterPro" id="IPR001647">
    <property type="entry name" value="HTH_TetR"/>
</dbReference>
<dbReference type="InterPro" id="IPR023772">
    <property type="entry name" value="DNA-bd_HTH_TetR-type_CS"/>
</dbReference>
<dbReference type="Gene3D" id="1.10.357.10">
    <property type="entry name" value="Tetracycline Repressor, domain 2"/>
    <property type="match status" value="1"/>
</dbReference>
<dbReference type="PANTHER" id="PTHR30055">
    <property type="entry name" value="HTH-TYPE TRANSCRIPTIONAL REGULATOR RUTR"/>
    <property type="match status" value="1"/>
</dbReference>
<evidence type="ECO:0000259" key="6">
    <source>
        <dbReference type="PROSITE" id="PS50977"/>
    </source>
</evidence>
<dbReference type="PRINTS" id="PR00455">
    <property type="entry name" value="HTHTETR"/>
</dbReference>
<name>A0A0H5NX02_NOCFR</name>
<evidence type="ECO:0000313" key="8">
    <source>
        <dbReference type="Proteomes" id="UP000057820"/>
    </source>
</evidence>
<organism evidence="7 8">
    <name type="scientific">Nocardia farcinica</name>
    <dbReference type="NCBI Taxonomy" id="37329"/>
    <lineage>
        <taxon>Bacteria</taxon>
        <taxon>Bacillati</taxon>
        <taxon>Actinomycetota</taxon>
        <taxon>Actinomycetes</taxon>
        <taxon>Mycobacteriales</taxon>
        <taxon>Nocardiaceae</taxon>
        <taxon>Nocardia</taxon>
    </lineage>
</organism>
<evidence type="ECO:0000313" key="7">
    <source>
        <dbReference type="EMBL" id="CRY74546.1"/>
    </source>
</evidence>
<dbReference type="InterPro" id="IPR009057">
    <property type="entry name" value="Homeodomain-like_sf"/>
</dbReference>
<proteinExistence type="predicted"/>
<dbReference type="Pfam" id="PF00440">
    <property type="entry name" value="TetR_N"/>
    <property type="match status" value="1"/>
</dbReference>
<feature type="domain" description="HTH tetR-type" evidence="6">
    <location>
        <begin position="15"/>
        <end position="75"/>
    </location>
</feature>
<dbReference type="InterPro" id="IPR041490">
    <property type="entry name" value="KstR2_TetR_C"/>
</dbReference>
<dbReference type="EMBL" id="LN868938">
    <property type="protein sequence ID" value="CRY74546.1"/>
    <property type="molecule type" value="Genomic_DNA"/>
</dbReference>
<reference evidence="8" key="1">
    <citation type="submission" date="2015-03" db="EMBL/GenBank/DDBJ databases">
        <authorList>
            <consortium name="Pathogen Informatics"/>
        </authorList>
    </citation>
    <scope>NUCLEOTIDE SEQUENCE [LARGE SCALE GENOMIC DNA]</scope>
    <source>
        <strain evidence="8">NCTC11134</strain>
    </source>
</reference>
<dbReference type="PROSITE" id="PS50977">
    <property type="entry name" value="HTH_TETR_2"/>
    <property type="match status" value="1"/>
</dbReference>
<dbReference type="SUPFAM" id="SSF48498">
    <property type="entry name" value="Tetracyclin repressor-like, C-terminal domain"/>
    <property type="match status" value="1"/>
</dbReference>
<evidence type="ECO:0000256" key="1">
    <source>
        <dbReference type="ARBA" id="ARBA00022491"/>
    </source>
</evidence>
<dbReference type="PROSITE" id="PS01081">
    <property type="entry name" value="HTH_TETR_1"/>
    <property type="match status" value="1"/>
</dbReference>
<feature type="DNA-binding region" description="H-T-H motif" evidence="5">
    <location>
        <begin position="38"/>
        <end position="57"/>
    </location>
</feature>
<evidence type="ECO:0000256" key="2">
    <source>
        <dbReference type="ARBA" id="ARBA00023015"/>
    </source>
</evidence>
<dbReference type="Proteomes" id="UP000057820">
    <property type="component" value="Chromosome 1"/>
</dbReference>
<keyword evidence="2" id="KW-0805">Transcription regulation</keyword>
<dbReference type="Pfam" id="PF17932">
    <property type="entry name" value="TetR_C_24"/>
    <property type="match status" value="1"/>
</dbReference>
<evidence type="ECO:0000256" key="5">
    <source>
        <dbReference type="PROSITE-ProRule" id="PRU00335"/>
    </source>
</evidence>
<keyword evidence="4" id="KW-0804">Transcription</keyword>
<dbReference type="InterPro" id="IPR036271">
    <property type="entry name" value="Tet_transcr_reg_TetR-rel_C_sf"/>
</dbReference>
<evidence type="ECO:0000256" key="4">
    <source>
        <dbReference type="ARBA" id="ARBA00023163"/>
    </source>
</evidence>
<dbReference type="PANTHER" id="PTHR30055:SF175">
    <property type="entry name" value="HTH-TYPE TRANSCRIPTIONAL REPRESSOR KSTR2"/>
    <property type="match status" value="1"/>
</dbReference>
<dbReference type="SUPFAM" id="SSF46689">
    <property type="entry name" value="Homeodomain-like"/>
    <property type="match status" value="1"/>
</dbReference>
<accession>A0A0H5NX02</accession>
<dbReference type="GO" id="GO:0000976">
    <property type="term" value="F:transcription cis-regulatory region binding"/>
    <property type="evidence" value="ECO:0007669"/>
    <property type="project" value="TreeGrafter"/>
</dbReference>
<evidence type="ECO:0000256" key="3">
    <source>
        <dbReference type="ARBA" id="ARBA00023125"/>
    </source>
</evidence>